<feature type="domain" description="AMP-dependent synthetase/ligase" evidence="1">
    <location>
        <begin position="13"/>
        <end position="360"/>
    </location>
</feature>
<dbReference type="PANTHER" id="PTHR43767">
    <property type="entry name" value="LONG-CHAIN-FATTY-ACID--COA LIGASE"/>
    <property type="match status" value="1"/>
</dbReference>
<evidence type="ECO:0000259" key="2">
    <source>
        <dbReference type="Pfam" id="PF13193"/>
    </source>
</evidence>
<dbReference type="InterPro" id="IPR045851">
    <property type="entry name" value="AMP-bd_C_sf"/>
</dbReference>
<dbReference type="InterPro" id="IPR050237">
    <property type="entry name" value="ATP-dep_AMP-bd_enzyme"/>
</dbReference>
<dbReference type="PANTHER" id="PTHR43767:SF1">
    <property type="entry name" value="NONRIBOSOMAL PEPTIDE SYNTHASE PES1 (EUROFUNG)-RELATED"/>
    <property type="match status" value="1"/>
</dbReference>
<dbReference type="InterPro" id="IPR020845">
    <property type="entry name" value="AMP-binding_CS"/>
</dbReference>
<evidence type="ECO:0000259" key="1">
    <source>
        <dbReference type="Pfam" id="PF00501"/>
    </source>
</evidence>
<dbReference type="STRING" id="1217970.SAMN05444002_1535"/>
<accession>A0A1N6FBB7</accession>
<dbReference type="RefSeq" id="WP_074255596.1">
    <property type="nucleotide sequence ID" value="NZ_FSRL01000001.1"/>
</dbReference>
<evidence type="ECO:0000313" key="4">
    <source>
        <dbReference type="Proteomes" id="UP000184932"/>
    </source>
</evidence>
<dbReference type="AlphaFoldDB" id="A0A1N6FBB7"/>
<dbReference type="SUPFAM" id="SSF56801">
    <property type="entry name" value="Acetyl-CoA synthetase-like"/>
    <property type="match status" value="1"/>
</dbReference>
<dbReference type="InterPro" id="IPR025110">
    <property type="entry name" value="AMP-bd_C"/>
</dbReference>
<organism evidence="3 4">
    <name type="scientific">Vannielia litorea</name>
    <dbReference type="NCBI Taxonomy" id="1217970"/>
    <lineage>
        <taxon>Bacteria</taxon>
        <taxon>Pseudomonadati</taxon>
        <taxon>Pseudomonadota</taxon>
        <taxon>Alphaproteobacteria</taxon>
        <taxon>Rhodobacterales</taxon>
        <taxon>Paracoccaceae</taxon>
        <taxon>Vannielia</taxon>
    </lineage>
</organism>
<protein>
    <submittedName>
        <fullName evidence="3">Crotonobetaine/carnitine-CoA ligase</fullName>
    </submittedName>
</protein>
<reference evidence="4" key="1">
    <citation type="submission" date="2016-11" db="EMBL/GenBank/DDBJ databases">
        <authorList>
            <person name="Varghese N."/>
            <person name="Submissions S."/>
        </authorList>
    </citation>
    <scope>NUCLEOTIDE SEQUENCE [LARGE SCALE GENOMIC DNA]</scope>
    <source>
        <strain evidence="4">DSM 29440</strain>
    </source>
</reference>
<dbReference type="Proteomes" id="UP000184932">
    <property type="component" value="Unassembled WGS sequence"/>
</dbReference>
<feature type="domain" description="AMP-binding enzyme C-terminal" evidence="2">
    <location>
        <begin position="422"/>
        <end position="500"/>
    </location>
</feature>
<dbReference type="EMBL" id="FSRL01000001">
    <property type="protein sequence ID" value="SIN92575.1"/>
    <property type="molecule type" value="Genomic_DNA"/>
</dbReference>
<dbReference type="GO" id="GO:0016878">
    <property type="term" value="F:acid-thiol ligase activity"/>
    <property type="evidence" value="ECO:0007669"/>
    <property type="project" value="UniProtKB-ARBA"/>
</dbReference>
<dbReference type="Gene3D" id="3.40.50.12780">
    <property type="entry name" value="N-terminal domain of ligase-like"/>
    <property type="match status" value="1"/>
</dbReference>
<keyword evidence="3" id="KW-0436">Ligase</keyword>
<proteinExistence type="predicted"/>
<dbReference type="InterPro" id="IPR042099">
    <property type="entry name" value="ANL_N_sf"/>
</dbReference>
<dbReference type="PROSITE" id="PS00455">
    <property type="entry name" value="AMP_BINDING"/>
    <property type="match status" value="1"/>
</dbReference>
<dbReference type="Pfam" id="PF13193">
    <property type="entry name" value="AMP-binding_C"/>
    <property type="match status" value="1"/>
</dbReference>
<sequence length="529" mass="56268">MIGIEGRTIGEVFREAVARAPQGDFLLAPGAAPLSYAAVATAVEAAGTALTAAGYGAGHRIAVCLGTTPAHYVLKLAMNGLGISFVPINPDYRPGELAYVLSDSAASLVIAGPDHAALAEAALAEMSAPPLFSLFTGTLVLPPAPTAPSGAPVTPQTEASLLYTSGTTGRPKGCILSHDYELLMGASYLRPRGAMAVTGQDRVFNPLPAFHVNAGVLTFLGVMLAGGTLIQPPRFSGSRFWEDCAQTRATVFHYLGVVISVLMADKSAGPERLGALRAGFGAGVEPALHTGFEARFGIPLVELWGMTEMCRILSMEEEPRHPNTRAMGRARADLEVQVWGDDGRECPRGTPGEMVIRHSAATPRRGFFSGYLNKPEATEEAWAGGWFHTGDTVTMDEEGVIRFVDRKKNIIRRAGENIAAAEVENVLFTHPAVANVAVVPCPDETREEEVLAAIKLAPGHPATPETARAIFDAAFAELAYYKPPGWILFVEEIPVTGTQKVQKHALFAPGEDPRARPGIHDLRILKKRG</sequence>
<dbReference type="Gene3D" id="3.30.300.30">
    <property type="match status" value="1"/>
</dbReference>
<name>A0A1N6FBB7_9RHOB</name>
<dbReference type="InterPro" id="IPR000873">
    <property type="entry name" value="AMP-dep_synth/lig_dom"/>
</dbReference>
<dbReference type="OrthoDB" id="7315605at2"/>
<dbReference type="Pfam" id="PF00501">
    <property type="entry name" value="AMP-binding"/>
    <property type="match status" value="1"/>
</dbReference>
<evidence type="ECO:0000313" key="3">
    <source>
        <dbReference type="EMBL" id="SIN92575.1"/>
    </source>
</evidence>
<keyword evidence="4" id="KW-1185">Reference proteome</keyword>
<gene>
    <name evidence="3" type="ORF">SAMN05444002_1535</name>
</gene>